<proteinExistence type="predicted"/>
<sequence>MESTNPPEPEVKIRDLLPNDYGRIFVLSMIRAYCKKNKVYIRTSKMGYGIDDTEETLIRLYDVGMIKFFSFDGGLSYQLLQWNGYKYEKRKEE</sequence>
<comment type="caution">
    <text evidence="1">The sequence shown here is derived from an EMBL/GenBank/DDBJ whole genome shotgun (WGS) entry which is preliminary data.</text>
</comment>
<reference evidence="1" key="1">
    <citation type="journal article" date="2015" name="Nature">
        <title>Complex archaea that bridge the gap between prokaryotes and eukaryotes.</title>
        <authorList>
            <person name="Spang A."/>
            <person name="Saw J.H."/>
            <person name="Jorgensen S.L."/>
            <person name="Zaremba-Niedzwiedzka K."/>
            <person name="Martijn J."/>
            <person name="Lind A.E."/>
            <person name="van Eijk R."/>
            <person name="Schleper C."/>
            <person name="Guy L."/>
            <person name="Ettema T.J."/>
        </authorList>
    </citation>
    <scope>NUCLEOTIDE SEQUENCE</scope>
</reference>
<dbReference type="EMBL" id="LAZR01031145">
    <property type="protein sequence ID" value="KKL54589.1"/>
    <property type="molecule type" value="Genomic_DNA"/>
</dbReference>
<organism evidence="1">
    <name type="scientific">marine sediment metagenome</name>
    <dbReference type="NCBI Taxonomy" id="412755"/>
    <lineage>
        <taxon>unclassified sequences</taxon>
        <taxon>metagenomes</taxon>
        <taxon>ecological metagenomes</taxon>
    </lineage>
</organism>
<dbReference type="AlphaFoldDB" id="A0A0F9CZ43"/>
<gene>
    <name evidence="1" type="ORF">LCGC14_2263900</name>
</gene>
<protein>
    <submittedName>
        <fullName evidence="1">Uncharacterized protein</fullName>
    </submittedName>
</protein>
<accession>A0A0F9CZ43</accession>
<name>A0A0F9CZ43_9ZZZZ</name>
<evidence type="ECO:0000313" key="1">
    <source>
        <dbReference type="EMBL" id="KKL54589.1"/>
    </source>
</evidence>